<feature type="compositionally biased region" description="Basic and acidic residues" evidence="1">
    <location>
        <begin position="274"/>
        <end position="286"/>
    </location>
</feature>
<dbReference type="InterPro" id="IPR025608">
    <property type="entry name" value="TcpE"/>
</dbReference>
<dbReference type="RefSeq" id="WP_378062982.1">
    <property type="nucleotide sequence ID" value="NZ_JBHSXS010000001.1"/>
</dbReference>
<feature type="compositionally biased region" description="Basic and acidic residues" evidence="1">
    <location>
        <begin position="468"/>
        <end position="503"/>
    </location>
</feature>
<feature type="transmembrane region" description="Helical" evidence="2">
    <location>
        <begin position="26"/>
        <end position="47"/>
    </location>
</feature>
<keyword evidence="2" id="KW-0812">Transmembrane</keyword>
<evidence type="ECO:0000256" key="2">
    <source>
        <dbReference type="SAM" id="Phobius"/>
    </source>
</evidence>
<feature type="compositionally biased region" description="Low complexity" evidence="1">
    <location>
        <begin position="420"/>
        <end position="440"/>
    </location>
</feature>
<feature type="compositionally biased region" description="Gly residues" evidence="1">
    <location>
        <begin position="978"/>
        <end position="987"/>
    </location>
</feature>
<feature type="compositionally biased region" description="Low complexity" evidence="1">
    <location>
        <begin position="337"/>
        <end position="362"/>
    </location>
</feature>
<keyword evidence="2" id="KW-0472">Membrane</keyword>
<feature type="compositionally biased region" description="Pro residues" evidence="1">
    <location>
        <begin position="1143"/>
        <end position="1153"/>
    </location>
</feature>
<feature type="compositionally biased region" description="Basic and acidic residues" evidence="1">
    <location>
        <begin position="534"/>
        <end position="554"/>
    </location>
</feature>
<keyword evidence="4" id="KW-1185">Reference proteome</keyword>
<feature type="compositionally biased region" description="Polar residues" evidence="1">
    <location>
        <begin position="740"/>
        <end position="752"/>
    </location>
</feature>
<proteinExistence type="predicted"/>
<feature type="compositionally biased region" description="Pro residues" evidence="1">
    <location>
        <begin position="992"/>
        <end position="1019"/>
    </location>
</feature>
<feature type="compositionally biased region" description="Basic and acidic residues" evidence="1">
    <location>
        <begin position="701"/>
        <end position="721"/>
    </location>
</feature>
<feature type="compositionally biased region" description="Pro residues" evidence="1">
    <location>
        <begin position="1199"/>
        <end position="1221"/>
    </location>
</feature>
<feature type="compositionally biased region" description="Basic and acidic residues" evidence="1">
    <location>
        <begin position="647"/>
        <end position="660"/>
    </location>
</feature>
<dbReference type="Gene3D" id="3.40.50.300">
    <property type="entry name" value="P-loop containing nucleotide triphosphate hydrolases"/>
    <property type="match status" value="1"/>
</dbReference>
<name>A0ABW2CBI1_9ACTN</name>
<protein>
    <submittedName>
        <fullName evidence="3">TcpE family conjugal transfer membrane protein</fullName>
    </submittedName>
</protein>
<dbReference type="EMBL" id="JBHSXS010000001">
    <property type="protein sequence ID" value="MFC6878304.1"/>
    <property type="molecule type" value="Genomic_DNA"/>
</dbReference>
<feature type="compositionally biased region" description="Basic and acidic residues" evidence="1">
    <location>
        <begin position="951"/>
        <end position="966"/>
    </location>
</feature>
<accession>A0ABW2CBI1</accession>
<organism evidence="3 4">
    <name type="scientific">Actinomadura yumaensis</name>
    <dbReference type="NCBI Taxonomy" id="111807"/>
    <lineage>
        <taxon>Bacteria</taxon>
        <taxon>Bacillati</taxon>
        <taxon>Actinomycetota</taxon>
        <taxon>Actinomycetes</taxon>
        <taxon>Streptosporangiales</taxon>
        <taxon>Thermomonosporaceae</taxon>
        <taxon>Actinomadura</taxon>
    </lineage>
</organism>
<dbReference type="PANTHER" id="PTHR43384:SF14">
    <property type="entry name" value="ESX-1 SECRETION-ASSOCIATED PROTEIN ESPI"/>
    <property type="match status" value="1"/>
</dbReference>
<dbReference type="Pfam" id="PF12648">
    <property type="entry name" value="TcpE"/>
    <property type="match status" value="1"/>
</dbReference>
<keyword evidence="2" id="KW-1133">Transmembrane helix</keyword>
<dbReference type="InterPro" id="IPR027417">
    <property type="entry name" value="P-loop_NTPase"/>
</dbReference>
<feature type="compositionally biased region" description="Pro residues" evidence="1">
    <location>
        <begin position="1042"/>
        <end position="1054"/>
    </location>
</feature>
<dbReference type="Proteomes" id="UP001596380">
    <property type="component" value="Unassembled WGS sequence"/>
</dbReference>
<dbReference type="InterPro" id="IPR050625">
    <property type="entry name" value="ParA/MinD_ATPase"/>
</dbReference>
<dbReference type="PANTHER" id="PTHR43384">
    <property type="entry name" value="SEPTUM SITE-DETERMINING PROTEIN MIND HOMOLOG, CHLOROPLASTIC-RELATED"/>
    <property type="match status" value="1"/>
</dbReference>
<reference evidence="4" key="1">
    <citation type="journal article" date="2019" name="Int. J. Syst. Evol. Microbiol.">
        <title>The Global Catalogue of Microorganisms (GCM) 10K type strain sequencing project: providing services to taxonomists for standard genome sequencing and annotation.</title>
        <authorList>
            <consortium name="The Broad Institute Genomics Platform"/>
            <consortium name="The Broad Institute Genome Sequencing Center for Infectious Disease"/>
            <person name="Wu L."/>
            <person name="Ma J."/>
        </authorList>
    </citation>
    <scope>NUCLEOTIDE SEQUENCE [LARGE SCALE GENOMIC DNA]</scope>
    <source>
        <strain evidence="4">JCM 3369</strain>
    </source>
</reference>
<feature type="compositionally biased region" description="Pro residues" evidence="1">
    <location>
        <begin position="1165"/>
        <end position="1186"/>
    </location>
</feature>
<feature type="compositionally biased region" description="Basic and acidic residues" evidence="1">
    <location>
        <begin position="846"/>
        <end position="864"/>
    </location>
</feature>
<evidence type="ECO:0000313" key="3">
    <source>
        <dbReference type="EMBL" id="MFC6878304.1"/>
    </source>
</evidence>
<feature type="compositionally biased region" description="Basic and acidic residues" evidence="1">
    <location>
        <begin position="821"/>
        <end position="831"/>
    </location>
</feature>
<evidence type="ECO:0000256" key="1">
    <source>
        <dbReference type="SAM" id="MobiDB-lite"/>
    </source>
</evidence>
<feature type="compositionally biased region" description="Low complexity" evidence="1">
    <location>
        <begin position="723"/>
        <end position="732"/>
    </location>
</feature>
<feature type="compositionally biased region" description="Low complexity" evidence="1">
    <location>
        <begin position="783"/>
        <end position="795"/>
    </location>
</feature>
<gene>
    <name evidence="3" type="ORF">ACFQKB_00850</name>
</gene>
<dbReference type="SUPFAM" id="SSF52540">
    <property type="entry name" value="P-loop containing nucleoside triphosphate hydrolases"/>
    <property type="match status" value="1"/>
</dbReference>
<evidence type="ECO:0000313" key="4">
    <source>
        <dbReference type="Proteomes" id="UP001596380"/>
    </source>
</evidence>
<feature type="compositionally biased region" description="Low complexity" evidence="1">
    <location>
        <begin position="453"/>
        <end position="462"/>
    </location>
</feature>
<comment type="caution">
    <text evidence="3">The sequence shown here is derived from an EMBL/GenBank/DDBJ whole genome shotgun (WGS) entry which is preliminary data.</text>
</comment>
<sequence length="1517" mass="159786">MDLPTYTNIWRIEKRLYKLYDLRLPMPLPLVQIGVFAGVFVPWILLLKFVGIPFESPWHVLYIVPPGILTWMATRPVIEGKRLTELLLSQGRYLAEPRTWCRLTPIREPREVVIVARVWRRPQAPAPVAAPERAAVKSRKARKARKSAQARPAVQEAAVPTAATLLPGPAMADAPQPLAEYAAQREAVPSHTVLPQPASVPPPPAHQPAARPDYQPTAFAQPTAPSPSASLARTPAQAPGSLGTSGMPGTLGTEDDVRVAGPEHAPQRKPWRRTSRDISHEDDVQIERPPATPQLETPPAEPAAGSGKRALASGVRRPGSEGEFWQAISPAEPPTTTPTSAPASAATPGPTPASAATPGPATRPDIPQQPPAWRTAATRDDLPQRTPSKADAGPTREDVPQRPSTQPPAETPRTDTSQGPAEVPPANVHPHPAASKATADADAHQPTPKPQSAASTPAEAAPPNAPTTREDVPQQAADREAQEAPREDVPQHSADERAGEAAHEVVPAEGPAQGTGEATREGVSQESPAQGTDEATREDVPQEDPERKAGETTREAVAQQTSDQKVGAAAREDGVPESSVVAEEQAESEDQPPTPTSHEHAQEDAPGVADAWRPAPAKAPRSGRTGRTRGLRDVLNEPVGPQTGEDGVAREHEQQTREDLPSQANAPADVSRDQESAGESVPSDQTISEPSRPATESVASSDRESEGERAANEHGASERPRPAAATGASTEASEQEGAGTEQSTPGRGTQGRQEPEQKVAPAAFGAGPENAQEPTDVPSAGEQPVVGVPAAQPPAVMRPVAGWSVPERPMAAQGPADDEAAGERHADERPAASRPMAAQAPGDASTGRERAGAQESREDAERAQQRPQSPAFGQPSAGQPHHVQANGPGAGAQRPNVRQPGVQSPGERTPGVQQPGVQGPGRGLPGGQRPNVPAPGAGQPNVRQPGVQGPDGDRLVARERGVERPEQPFPGTTRPGTAAGGGRGQGTEGEPVTPPSPTQPSQAVPPPQVPQPTQPPQAPPHTQAPQPPQAPQSPRASRPGESPQPPQAPRPPQQPAQAPQPTRPDIPMVPGAFGAPAGENGGDDAEWRPAKGEGAQQPPLRREPPKPWSKGLSKPARPASTDAMVWPPVPAPRRDGPVQQEPPEQPSAPPQQPVPQQGFSQGTPPAMPPQGIPIEPEPQQPVPEEQPPPREVRSGPASPVRPRPLPPPPAPPPSGPAITPPDPEHEVTSGGLRRLIQAVGGGHGEADAEYQMRLQQPFHGTRHVVVLGCTGGAGQTVTALMLGHTFAQHNGEPVVAIDVNPGPGALARRTRSETNETLTGLITRADQVGSLTAMRRYTSQAKSGLDVIAAGKNPLQALDDRDYALAIRTIDRFYSVTLLDAAAAVVARVLPYADQVVLVAPASADAPRAVAMTFEWLDGHGYEDLRSRAVTVINGVSRRSMDDVEQAEAVARGRCRALVRIPWDDHLSMDRAPRNELKSLRAPTRRAYLALAGVVAGGFTVVPERYQELQQEQEATR</sequence>
<feature type="region of interest" description="Disordered" evidence="1">
    <location>
        <begin position="193"/>
        <end position="1229"/>
    </location>
</feature>